<reference evidence="5 6" key="1">
    <citation type="submission" date="2015-12" db="EMBL/GenBank/DDBJ databases">
        <title>The genome of Folsomia candida.</title>
        <authorList>
            <person name="Faddeeva A."/>
            <person name="Derks M.F."/>
            <person name="Anvar Y."/>
            <person name="Smit S."/>
            <person name="Van Straalen N."/>
            <person name="Roelofs D."/>
        </authorList>
    </citation>
    <scope>NUCLEOTIDE SEQUENCE [LARGE SCALE GENOMIC DNA]</scope>
    <source>
        <strain evidence="5 6">VU population</strain>
        <tissue evidence="5">Whole body</tissue>
    </source>
</reference>
<gene>
    <name evidence="5" type="ORF">Fcan01_02013</name>
</gene>
<dbReference type="GO" id="GO:0000166">
    <property type="term" value="F:nucleotide binding"/>
    <property type="evidence" value="ECO:0007669"/>
    <property type="project" value="UniProtKB-KW"/>
</dbReference>
<evidence type="ECO:0000256" key="3">
    <source>
        <dbReference type="ARBA" id="ARBA00024472"/>
    </source>
</evidence>
<dbReference type="STRING" id="158441.A0A226EW95"/>
<comment type="similarity">
    <text evidence="4">Belongs to the HINT family.</text>
</comment>
<dbReference type="Gene3D" id="3.30.428.10">
    <property type="entry name" value="HIT-like"/>
    <property type="match status" value="1"/>
</dbReference>
<dbReference type="EMBL" id="LNIX01000001">
    <property type="protein sequence ID" value="OXA61437.1"/>
    <property type="molecule type" value="Genomic_DNA"/>
</dbReference>
<evidence type="ECO:0000313" key="6">
    <source>
        <dbReference type="Proteomes" id="UP000198287"/>
    </source>
</evidence>
<dbReference type="Pfam" id="PF11969">
    <property type="entry name" value="DcpS_C"/>
    <property type="match status" value="1"/>
</dbReference>
<comment type="caution">
    <text evidence="5">The sequence shown here is derived from an EMBL/GenBank/DDBJ whole genome shotgun (WGS) entry which is preliminary data.</text>
</comment>
<dbReference type="OrthoDB" id="1915375at2759"/>
<comment type="catalytic activity">
    <reaction evidence="3">
        <text>adenosine 5'-phosphoramidate + H2O = NH4(+) + AMP</text>
        <dbReference type="Rhea" id="RHEA:67916"/>
        <dbReference type="ChEBI" id="CHEBI:15377"/>
        <dbReference type="ChEBI" id="CHEBI:28938"/>
        <dbReference type="ChEBI" id="CHEBI:57890"/>
        <dbReference type="ChEBI" id="CHEBI:456215"/>
    </reaction>
</comment>
<name>A0A226EW95_FOLCA</name>
<organism evidence="5 6">
    <name type="scientific">Folsomia candida</name>
    <name type="common">Springtail</name>
    <dbReference type="NCBI Taxonomy" id="158441"/>
    <lineage>
        <taxon>Eukaryota</taxon>
        <taxon>Metazoa</taxon>
        <taxon>Ecdysozoa</taxon>
        <taxon>Arthropoda</taxon>
        <taxon>Hexapoda</taxon>
        <taxon>Collembola</taxon>
        <taxon>Entomobryomorpha</taxon>
        <taxon>Isotomoidea</taxon>
        <taxon>Isotomidae</taxon>
        <taxon>Proisotominae</taxon>
        <taxon>Folsomia</taxon>
    </lineage>
</organism>
<dbReference type="SUPFAM" id="SSF54197">
    <property type="entry name" value="HIT-like"/>
    <property type="match status" value="1"/>
</dbReference>
<evidence type="ECO:0000256" key="1">
    <source>
        <dbReference type="ARBA" id="ARBA00022741"/>
    </source>
</evidence>
<dbReference type="GO" id="GO:0016787">
    <property type="term" value="F:hydrolase activity"/>
    <property type="evidence" value="ECO:0007669"/>
    <property type="project" value="UniProtKB-KW"/>
</dbReference>
<dbReference type="AlphaFoldDB" id="A0A226EW95"/>
<evidence type="ECO:0000256" key="2">
    <source>
        <dbReference type="ARBA" id="ARBA00022801"/>
    </source>
</evidence>
<keyword evidence="2" id="KW-0378">Hydrolase</keyword>
<dbReference type="PANTHER" id="PTHR12486">
    <property type="entry name" value="APRATAXIN-RELATED"/>
    <property type="match status" value="1"/>
</dbReference>
<protein>
    <submittedName>
        <fullName evidence="5">Histidine triad nucleotide-binding protein 3</fullName>
    </submittedName>
</protein>
<keyword evidence="6" id="KW-1185">Reference proteome</keyword>
<accession>A0A226EW95</accession>
<evidence type="ECO:0000256" key="4">
    <source>
        <dbReference type="ARBA" id="ARBA00025764"/>
    </source>
</evidence>
<evidence type="ECO:0000313" key="5">
    <source>
        <dbReference type="EMBL" id="OXA61437.1"/>
    </source>
</evidence>
<dbReference type="Proteomes" id="UP000198287">
    <property type="component" value="Unassembled WGS sequence"/>
</dbReference>
<keyword evidence="1" id="KW-0547">Nucleotide-binding</keyword>
<dbReference type="InterPro" id="IPR036265">
    <property type="entry name" value="HIT-like_sf"/>
</dbReference>
<dbReference type="PANTHER" id="PTHR12486:SF5">
    <property type="entry name" value="ADENOSINE 5'-MONOPHOSPHORAMIDASE HINT3"/>
    <property type="match status" value="1"/>
</dbReference>
<sequence length="170" mass="19048">MPNIPSIPSIPSMPKGLPSIPTKADFMGPDEEIVVFEDIKPATKHHFLVVTNEHIRDAKAMVSSQIRILDRMIEVANQVLAEKLNQDAGIGDPTQVQRLLGFHWPPFHMVNHLHLHVLAPADQMGFFARLFKHNLIKCSTLPDYVRDRLMQMKSTEEAGAGNAINSQPDQ</sequence>
<proteinExistence type="inferred from homology"/>